<keyword evidence="2" id="KW-0378">Hydrolase</keyword>
<dbReference type="Gene3D" id="1.25.40.10">
    <property type="entry name" value="Tetratricopeptide repeat domain"/>
    <property type="match status" value="1"/>
</dbReference>
<accession>A0A1N6E0N3</accession>
<dbReference type="InterPro" id="IPR011990">
    <property type="entry name" value="TPR-like_helical_dom_sf"/>
</dbReference>
<dbReference type="SUPFAM" id="SSF53474">
    <property type="entry name" value="alpha/beta-Hydrolases"/>
    <property type="match status" value="1"/>
</dbReference>
<dbReference type="STRING" id="536979.SAMN04488055_1219"/>
<reference evidence="2 3" key="1">
    <citation type="submission" date="2016-11" db="EMBL/GenBank/DDBJ databases">
        <authorList>
            <person name="Jaros S."/>
            <person name="Januszkiewicz K."/>
            <person name="Wedrychowicz H."/>
        </authorList>
    </citation>
    <scope>NUCLEOTIDE SEQUENCE [LARGE SCALE GENOMIC DNA]</scope>
    <source>
        <strain evidence="2 3">DSM 24787</strain>
    </source>
</reference>
<dbReference type="SUPFAM" id="SSF48452">
    <property type="entry name" value="TPR-like"/>
    <property type="match status" value="1"/>
</dbReference>
<name>A0A1N6E0N3_9BACT</name>
<dbReference type="InterPro" id="IPR050583">
    <property type="entry name" value="Mycobacterial_A85_antigen"/>
</dbReference>
<feature type="chain" id="PRO_5013088232" evidence="1">
    <location>
        <begin position="20"/>
        <end position="379"/>
    </location>
</feature>
<dbReference type="InterPro" id="IPR000801">
    <property type="entry name" value="Esterase-like"/>
</dbReference>
<keyword evidence="3" id="KW-1185">Reference proteome</keyword>
<dbReference type="RefSeq" id="WP_074238379.1">
    <property type="nucleotide sequence ID" value="NZ_FSRA01000001.1"/>
</dbReference>
<proteinExistence type="predicted"/>
<dbReference type="OrthoDB" id="9784036at2"/>
<evidence type="ECO:0000256" key="1">
    <source>
        <dbReference type="SAM" id="SignalP"/>
    </source>
</evidence>
<evidence type="ECO:0000313" key="3">
    <source>
        <dbReference type="Proteomes" id="UP000185003"/>
    </source>
</evidence>
<dbReference type="GO" id="GO:0016787">
    <property type="term" value="F:hydrolase activity"/>
    <property type="evidence" value="ECO:0007669"/>
    <property type="project" value="UniProtKB-KW"/>
</dbReference>
<organism evidence="2 3">
    <name type="scientific">Chitinophaga niabensis</name>
    <dbReference type="NCBI Taxonomy" id="536979"/>
    <lineage>
        <taxon>Bacteria</taxon>
        <taxon>Pseudomonadati</taxon>
        <taxon>Bacteroidota</taxon>
        <taxon>Chitinophagia</taxon>
        <taxon>Chitinophagales</taxon>
        <taxon>Chitinophagaceae</taxon>
        <taxon>Chitinophaga</taxon>
    </lineage>
</organism>
<dbReference type="Proteomes" id="UP000185003">
    <property type="component" value="Unassembled WGS sequence"/>
</dbReference>
<dbReference type="Pfam" id="PF00756">
    <property type="entry name" value="Esterase"/>
    <property type="match status" value="1"/>
</dbReference>
<dbReference type="Gene3D" id="3.40.50.1820">
    <property type="entry name" value="alpha/beta hydrolase"/>
    <property type="match status" value="1"/>
</dbReference>
<feature type="signal peptide" evidence="1">
    <location>
        <begin position="1"/>
        <end position="19"/>
    </location>
</feature>
<dbReference type="AlphaFoldDB" id="A0A1N6E0N3"/>
<dbReference type="InterPro" id="IPR029058">
    <property type="entry name" value="AB_hydrolase_fold"/>
</dbReference>
<keyword evidence="1" id="KW-0732">Signal</keyword>
<evidence type="ECO:0000313" key="2">
    <source>
        <dbReference type="EMBL" id="SIN76576.1"/>
    </source>
</evidence>
<dbReference type="PANTHER" id="PTHR48098">
    <property type="entry name" value="ENTEROCHELIN ESTERASE-RELATED"/>
    <property type="match status" value="1"/>
</dbReference>
<dbReference type="PANTHER" id="PTHR48098:SF6">
    <property type="entry name" value="FERRI-BACILLIBACTIN ESTERASE BESA"/>
    <property type="match status" value="1"/>
</dbReference>
<sequence>MQKTLLTILLLISCTVLSAQELHFSRTIPSAYFGKDRELLISLPEGYHDSSNLKKRYQVAYVFDSQNDYFFRYAASLIQNLNFSGSFEPTIIVGIRSTNRRFEFTPKLLSDGPYKSWTKTGGADSLLPHLEAEVFPYIEKQFRTTPVRIGLGHSLGATFLTWCLTSGRRVFDAHIMISPNYEYDNEQLITRVKGATVSNNTFVYLARGKDDSYETRFAPGIEKAVPLYREKLELQYEVLDVNNHGNTYLTGFIHGLIAYHRSIYGKAENTIKRFTALSENYGYKLDADQINSIAYNYFMRPATWQEAVKIFDWGLKWYPENVNLYDSMSEAYENAGNKEEAIKYCLKGLQQLEAQKAKTGQTNEGQKKYIEGRLVKLKG</sequence>
<dbReference type="EMBL" id="FSRA01000001">
    <property type="protein sequence ID" value="SIN76576.1"/>
    <property type="molecule type" value="Genomic_DNA"/>
</dbReference>
<gene>
    <name evidence="2" type="ORF">SAMN04488055_1219</name>
</gene>
<protein>
    <submittedName>
        <fullName evidence="2">Predicted hydrolase of the alpha/beta superfamily</fullName>
    </submittedName>
</protein>